<dbReference type="SUPFAM" id="SSF109604">
    <property type="entry name" value="HD-domain/PDEase-like"/>
    <property type="match status" value="1"/>
</dbReference>
<proteinExistence type="predicted"/>
<name>A0ABT1XIW2_9BURK</name>
<dbReference type="InterPro" id="IPR052020">
    <property type="entry name" value="Cyclic_di-GMP/3'3'-cGAMP_PDE"/>
</dbReference>
<dbReference type="Gene3D" id="1.10.3210.10">
    <property type="entry name" value="Hypothetical protein af1432"/>
    <property type="match status" value="1"/>
</dbReference>
<evidence type="ECO:0000313" key="2">
    <source>
        <dbReference type="EMBL" id="MCR2746836.1"/>
    </source>
</evidence>
<keyword evidence="3" id="KW-1185">Reference proteome</keyword>
<dbReference type="Proteomes" id="UP001165267">
    <property type="component" value="Unassembled WGS sequence"/>
</dbReference>
<dbReference type="EMBL" id="JANKHG010000017">
    <property type="protein sequence ID" value="MCR2746836.1"/>
    <property type="molecule type" value="Genomic_DNA"/>
</dbReference>
<reference evidence="2" key="1">
    <citation type="submission" date="2022-07" db="EMBL/GenBank/DDBJ databases">
        <authorList>
            <person name="Xamxidin M."/>
        </authorList>
    </citation>
    <scope>NUCLEOTIDE SEQUENCE</scope>
    <source>
        <strain evidence="2">YS8-69</strain>
    </source>
</reference>
<protein>
    <recommendedName>
        <fullName evidence="1">HD-GYP domain-containing protein</fullName>
    </recommendedName>
</protein>
<dbReference type="CDD" id="cd00077">
    <property type="entry name" value="HDc"/>
    <property type="match status" value="1"/>
</dbReference>
<gene>
    <name evidence="2" type="ORF">NSP04_09270</name>
</gene>
<accession>A0ABT1XIW2</accession>
<dbReference type="InterPro" id="IPR003607">
    <property type="entry name" value="HD/PDEase_dom"/>
</dbReference>
<dbReference type="Pfam" id="PF13487">
    <property type="entry name" value="HD_5"/>
    <property type="match status" value="1"/>
</dbReference>
<dbReference type="InterPro" id="IPR037522">
    <property type="entry name" value="HD_GYP_dom"/>
</dbReference>
<dbReference type="PANTHER" id="PTHR45228">
    <property type="entry name" value="CYCLIC DI-GMP PHOSPHODIESTERASE TM_0186-RELATED"/>
    <property type="match status" value="1"/>
</dbReference>
<sequence length="159" mass="17582">MSEVSTIIRHHHERYDGQGFPDGLIGANISIGARILAVAEDYDELQQGWLADQKLSSKEAARFVTNASGRRYDPEVIGALPKALEEYGSTPLAHEQIVPAKKLKIGAMLTRDFIGPDGYLWGTKGQVVNGRMLTKFRDGEEVIGHAMKIYTMRPEALSK</sequence>
<dbReference type="PANTHER" id="PTHR45228:SF8">
    <property type="entry name" value="TWO-COMPONENT RESPONSE REGULATOR-RELATED"/>
    <property type="match status" value="1"/>
</dbReference>
<evidence type="ECO:0000259" key="1">
    <source>
        <dbReference type="PROSITE" id="PS51832"/>
    </source>
</evidence>
<evidence type="ECO:0000313" key="3">
    <source>
        <dbReference type="Proteomes" id="UP001165267"/>
    </source>
</evidence>
<organism evidence="2 3">
    <name type="scientific">Limnobacter parvus</name>
    <dbReference type="NCBI Taxonomy" id="2939690"/>
    <lineage>
        <taxon>Bacteria</taxon>
        <taxon>Pseudomonadati</taxon>
        <taxon>Pseudomonadota</taxon>
        <taxon>Betaproteobacteria</taxon>
        <taxon>Burkholderiales</taxon>
        <taxon>Burkholderiaceae</taxon>
        <taxon>Limnobacter</taxon>
    </lineage>
</organism>
<comment type="caution">
    <text evidence="2">The sequence shown here is derived from an EMBL/GenBank/DDBJ whole genome shotgun (WGS) entry which is preliminary data.</text>
</comment>
<feature type="domain" description="HD-GYP" evidence="1">
    <location>
        <begin position="1"/>
        <end position="96"/>
    </location>
</feature>
<dbReference type="PROSITE" id="PS51832">
    <property type="entry name" value="HD_GYP"/>
    <property type="match status" value="1"/>
</dbReference>